<feature type="compositionally biased region" description="Basic and acidic residues" evidence="1">
    <location>
        <begin position="856"/>
        <end position="868"/>
    </location>
</feature>
<evidence type="ECO:0000313" key="4">
    <source>
        <dbReference type="Proteomes" id="UP000053477"/>
    </source>
</evidence>
<proteinExistence type="predicted"/>
<feature type="region of interest" description="Disordered" evidence="1">
    <location>
        <begin position="54"/>
        <end position="109"/>
    </location>
</feature>
<dbReference type="PANTHER" id="PTHR18916">
    <property type="entry name" value="DYNACTIN 1-RELATED MICROTUBULE-BINDING"/>
    <property type="match status" value="1"/>
</dbReference>
<feature type="compositionally biased region" description="Basic and acidic residues" evidence="1">
    <location>
        <begin position="520"/>
        <end position="529"/>
    </location>
</feature>
<feature type="region of interest" description="Disordered" evidence="1">
    <location>
        <begin position="190"/>
        <end position="268"/>
    </location>
</feature>
<dbReference type="InterPro" id="IPR000938">
    <property type="entry name" value="CAP-Gly_domain"/>
</dbReference>
<feature type="compositionally biased region" description="Low complexity" evidence="1">
    <location>
        <begin position="391"/>
        <end position="400"/>
    </location>
</feature>
<dbReference type="EMBL" id="KQ086066">
    <property type="protein sequence ID" value="KLO09110.1"/>
    <property type="molecule type" value="Genomic_DNA"/>
</dbReference>
<organism evidence="3 4">
    <name type="scientific">Schizopora paradoxa</name>
    <dbReference type="NCBI Taxonomy" id="27342"/>
    <lineage>
        <taxon>Eukaryota</taxon>
        <taxon>Fungi</taxon>
        <taxon>Dikarya</taxon>
        <taxon>Basidiomycota</taxon>
        <taxon>Agaricomycotina</taxon>
        <taxon>Agaricomycetes</taxon>
        <taxon>Hymenochaetales</taxon>
        <taxon>Schizoporaceae</taxon>
        <taxon>Schizopora</taxon>
    </lineage>
</organism>
<dbReference type="SMART" id="SM01052">
    <property type="entry name" value="CAP_GLY"/>
    <property type="match status" value="1"/>
</dbReference>
<dbReference type="PANTHER" id="PTHR18916:SF83">
    <property type="entry name" value="TIP ELONGATION PROTEIN 1"/>
    <property type="match status" value="1"/>
</dbReference>
<sequence length="1163" mass="126589">MATTPGRPRTSGIPTPGKTGGRLRSFSSSASSHPIPPSADNSILDTSLAEAIKFNDPSRYSTSTRNVSYGSSISRPPSVASGSRPKTPSAGLRKSSTHQRPESRQSDVFSRTQRLYDVGDNVRIESLGFEGTLRFLGEIDGKQGQWAGVELSGGFAGKGKNDGSVDGKRYFDCPPKCGVFVALTKLSPPTVGPGAYSRPSSVASTRASMSGRITPSFSGRITPSIFNGRVTPSRTNGRVTPSTFVTPSAKSTIGAKRPLKPPPPLFDDASSAAMSKITAGSRASKYVGMTAQQLAATRSSAKLTTSTSSPSLGTSSPSRGAVSPIRSSIASPISSGTSSPQHPHPPTTPKALSRLSGVGTPKGFGSGRPSLSTPKARVPSAVAMPPPPSPSGSRKSSGGMNKPATPTFSTTSNETAVDDDLDSITSSFQLSGGLSEQSMLAKLRSPSRGSNLKDESLDDDTISPSRQDLLDVLEQENARLRNELDENARTIAQLQLAESERDEARSRAEELEGKQSAYERSLKERGSKVESLEADLQAHRAQLDDAKAESQKQLEDLQKKFDESETLIATLKASVEAKSTEAGQIGDALTSKDAEIARLDALVKERQAESDQIREELSAQVDELRQAGQETIALYEERLGAAESKRFELEDLVEELDEKIRRRAVPTSPRSAIERGETAAILDEAAQIDNETLREQALHLQRRVAALEDELEAVQAMNVKEDSAVRSRIQRYKDAEMSLRNEVADLKKEMEQMAKSEASAKSRVEEIEEALRENTLALENARAEVEGLSSELAVLEGKSALNKSGSRRSAGQGEEVIQLTEELAMTRDKLDRAEQELDASRSDAEGLLRSMSSLRETTETLDSEKAELDNEKITVAELRRSLDQKAQEYESARKSMHRDRPLTVVSQDASSPTSSRYDQSTKDEIKGLKHIIQELQKEIAAITQQKKLVEAENKMLLSETDKLREEMRELEDNIEQSILREERELELMEGNGVPNGLRNAQVDVKSKQDPEVEQLRKKLNDVEMKNARTIHDLNKEVNELESLIEAKIYREDELEREIERLKQKLGRRTSKSSTELPVPTQQHTSKTSPRNSTSTVVASGDEVCEICEQPGHDIFGCPLLKDGGTNDTNTSIAKSSAPKKPYCSDCESYGHTPADCPHSLDVF</sequence>
<feature type="compositionally biased region" description="Polar residues" evidence="1">
    <location>
        <begin position="404"/>
        <end position="415"/>
    </location>
</feature>
<evidence type="ECO:0000259" key="2">
    <source>
        <dbReference type="PROSITE" id="PS50245"/>
    </source>
</evidence>
<evidence type="ECO:0000313" key="3">
    <source>
        <dbReference type="EMBL" id="KLO09110.1"/>
    </source>
</evidence>
<feature type="domain" description="CAP-Gly" evidence="2">
    <location>
        <begin position="137"/>
        <end position="182"/>
    </location>
</feature>
<feature type="compositionally biased region" description="Low complexity" evidence="1">
    <location>
        <begin position="296"/>
        <end position="341"/>
    </location>
</feature>
<dbReference type="InterPro" id="IPR036859">
    <property type="entry name" value="CAP-Gly_dom_sf"/>
</dbReference>
<dbReference type="STRING" id="27342.A0A0H2RB56"/>
<dbReference type="Gene3D" id="2.30.30.190">
    <property type="entry name" value="CAP Gly-rich-like domain"/>
    <property type="match status" value="1"/>
</dbReference>
<dbReference type="InParanoid" id="A0A0H2RB56"/>
<dbReference type="Gene3D" id="4.10.60.10">
    <property type="entry name" value="Zinc finger, CCHC-type"/>
    <property type="match status" value="1"/>
</dbReference>
<gene>
    <name evidence="3" type="ORF">SCHPADRAFT_834407</name>
</gene>
<feature type="region of interest" description="Disordered" evidence="1">
    <location>
        <begin position="1"/>
        <end position="42"/>
    </location>
</feature>
<protein>
    <recommendedName>
        <fullName evidence="2">CAP-Gly domain-containing protein</fullName>
    </recommendedName>
</protein>
<reference evidence="3 4" key="1">
    <citation type="submission" date="2015-04" db="EMBL/GenBank/DDBJ databases">
        <title>Complete genome sequence of Schizopora paradoxa KUC8140, a cosmopolitan wood degrader in East Asia.</title>
        <authorList>
            <consortium name="DOE Joint Genome Institute"/>
            <person name="Min B."/>
            <person name="Park H."/>
            <person name="Jang Y."/>
            <person name="Kim J.-J."/>
            <person name="Kim K.H."/>
            <person name="Pangilinan J."/>
            <person name="Lipzen A."/>
            <person name="Riley R."/>
            <person name="Grigoriev I.V."/>
            <person name="Spatafora J.W."/>
            <person name="Choi I.-G."/>
        </authorList>
    </citation>
    <scope>NUCLEOTIDE SEQUENCE [LARGE SCALE GENOMIC DNA]</scope>
    <source>
        <strain evidence="3 4">KUC8140</strain>
    </source>
</reference>
<feature type="region of interest" description="Disordered" evidence="1">
    <location>
        <begin position="295"/>
        <end position="420"/>
    </location>
</feature>
<feature type="region of interest" description="Disordered" evidence="1">
    <location>
        <begin position="497"/>
        <end position="529"/>
    </location>
</feature>
<dbReference type="SUPFAM" id="SSF74924">
    <property type="entry name" value="Cap-Gly domain"/>
    <property type="match status" value="1"/>
</dbReference>
<accession>A0A0H2RB56</accession>
<feature type="region of interest" description="Disordered" evidence="1">
    <location>
        <begin position="439"/>
        <end position="463"/>
    </location>
</feature>
<dbReference type="Proteomes" id="UP000053477">
    <property type="component" value="Unassembled WGS sequence"/>
</dbReference>
<feature type="region of interest" description="Disordered" evidence="1">
    <location>
        <begin position="886"/>
        <end position="921"/>
    </location>
</feature>
<dbReference type="Pfam" id="PF01302">
    <property type="entry name" value="CAP_GLY"/>
    <property type="match status" value="1"/>
</dbReference>
<dbReference type="PROSITE" id="PS00845">
    <property type="entry name" value="CAP_GLY_1"/>
    <property type="match status" value="1"/>
</dbReference>
<dbReference type="AlphaFoldDB" id="A0A0H2RB56"/>
<feature type="compositionally biased region" description="Polar residues" evidence="1">
    <location>
        <begin position="58"/>
        <end position="86"/>
    </location>
</feature>
<evidence type="ECO:0000256" key="1">
    <source>
        <dbReference type="SAM" id="MobiDB-lite"/>
    </source>
</evidence>
<dbReference type="PROSITE" id="PS50245">
    <property type="entry name" value="CAP_GLY_2"/>
    <property type="match status" value="1"/>
</dbReference>
<feature type="region of interest" description="Disordered" evidence="1">
    <location>
        <begin position="1065"/>
        <end position="1095"/>
    </location>
</feature>
<feature type="compositionally biased region" description="Polar residues" evidence="1">
    <location>
        <begin position="1071"/>
        <end position="1095"/>
    </location>
</feature>
<dbReference type="Gene3D" id="1.10.287.1490">
    <property type="match status" value="1"/>
</dbReference>
<feature type="compositionally biased region" description="Polar residues" evidence="1">
    <location>
        <begin position="198"/>
        <end position="251"/>
    </location>
</feature>
<feature type="compositionally biased region" description="Basic and acidic residues" evidence="1">
    <location>
        <begin position="832"/>
        <end position="846"/>
    </location>
</feature>
<feature type="compositionally biased region" description="Polar residues" evidence="1">
    <location>
        <begin position="904"/>
        <end position="918"/>
    </location>
</feature>
<feature type="compositionally biased region" description="Basic and acidic residues" evidence="1">
    <location>
        <begin position="498"/>
        <end position="513"/>
    </location>
</feature>
<feature type="region of interest" description="Disordered" evidence="1">
    <location>
        <begin position="832"/>
        <end position="868"/>
    </location>
</feature>
<feature type="compositionally biased region" description="Basic and acidic residues" evidence="1">
    <location>
        <begin position="886"/>
        <end position="901"/>
    </location>
</feature>
<keyword evidence="4" id="KW-1185">Reference proteome</keyword>
<dbReference type="OrthoDB" id="2130750at2759"/>
<name>A0A0H2RB56_9AGAM</name>